<sequence length="81" mass="8591">MSGSEKDVDRALAEATRWMDEISEVVSVGQGESGGEPTVDVWVTGTAGAVRLPERLHGVAVRVRESGGPVDAYSEEDRPPP</sequence>
<keyword evidence="2" id="KW-1185">Reference proteome</keyword>
<dbReference type="OrthoDB" id="3637762at2"/>
<accession>A0A365H888</accession>
<evidence type="ECO:0000313" key="2">
    <source>
        <dbReference type="Proteomes" id="UP000251891"/>
    </source>
</evidence>
<dbReference type="EMBL" id="QLYX01000004">
    <property type="protein sequence ID" value="RAY15249.1"/>
    <property type="molecule type" value="Genomic_DNA"/>
</dbReference>
<name>A0A365H888_9ACTN</name>
<dbReference type="Proteomes" id="UP000251891">
    <property type="component" value="Unassembled WGS sequence"/>
</dbReference>
<comment type="caution">
    <text evidence="1">The sequence shown here is derived from an EMBL/GenBank/DDBJ whole genome shotgun (WGS) entry which is preliminary data.</text>
</comment>
<protein>
    <submittedName>
        <fullName evidence="1">Uncharacterized protein</fullName>
    </submittedName>
</protein>
<reference evidence="1 2" key="1">
    <citation type="submission" date="2018-06" db="EMBL/GenBank/DDBJ databases">
        <title>Actinomadura craniellae sp. nov. isolated from marine sponge Craniella sp.</title>
        <authorList>
            <person name="Li L."/>
            <person name="Xu Q.H."/>
            <person name="Lin H.W."/>
            <person name="Lu Y.H."/>
        </authorList>
    </citation>
    <scope>NUCLEOTIDE SEQUENCE [LARGE SCALE GENOMIC DNA]</scope>
    <source>
        <strain evidence="1 2">LHW63021</strain>
    </source>
</reference>
<proteinExistence type="predicted"/>
<organism evidence="1 2">
    <name type="scientific">Actinomadura craniellae</name>
    <dbReference type="NCBI Taxonomy" id="2231787"/>
    <lineage>
        <taxon>Bacteria</taxon>
        <taxon>Bacillati</taxon>
        <taxon>Actinomycetota</taxon>
        <taxon>Actinomycetes</taxon>
        <taxon>Streptosporangiales</taxon>
        <taxon>Thermomonosporaceae</taxon>
        <taxon>Actinomadura</taxon>
    </lineage>
</organism>
<dbReference type="RefSeq" id="WP_111865810.1">
    <property type="nucleotide sequence ID" value="NZ_QLYX01000004.1"/>
</dbReference>
<dbReference type="AlphaFoldDB" id="A0A365H888"/>
<evidence type="ECO:0000313" key="1">
    <source>
        <dbReference type="EMBL" id="RAY15249.1"/>
    </source>
</evidence>
<gene>
    <name evidence="1" type="ORF">DPM19_11085</name>
</gene>